<gene>
    <name evidence="7" type="primary">modA</name>
    <name evidence="7" type="ORF">DXZ20_06680</name>
</gene>
<protein>
    <submittedName>
        <fullName evidence="7">Molybdate ABC transporter substrate-binding protein</fullName>
    </submittedName>
</protein>
<dbReference type="GO" id="GO:0046872">
    <property type="term" value="F:metal ion binding"/>
    <property type="evidence" value="ECO:0007669"/>
    <property type="project" value="UniProtKB-KW"/>
</dbReference>
<keyword evidence="4 6" id="KW-0732">Signal</keyword>
<dbReference type="InterPro" id="IPR041879">
    <property type="entry name" value="YvgL-like_PBP2"/>
</dbReference>
<proteinExistence type="inferred from homology"/>
<keyword evidence="8" id="KW-1185">Reference proteome</keyword>
<keyword evidence="3 5" id="KW-0479">Metal-binding</keyword>
<dbReference type="PANTHER" id="PTHR30632:SF0">
    <property type="entry name" value="SULFATE-BINDING PROTEIN"/>
    <property type="match status" value="1"/>
</dbReference>
<dbReference type="GO" id="GO:0015689">
    <property type="term" value="P:molybdate ion transport"/>
    <property type="evidence" value="ECO:0007669"/>
    <property type="project" value="InterPro"/>
</dbReference>
<feature type="binding site" evidence="5">
    <location>
        <position position="182"/>
    </location>
    <ligand>
        <name>molybdate</name>
        <dbReference type="ChEBI" id="CHEBI:36264"/>
    </ligand>
</feature>
<evidence type="ECO:0000313" key="7">
    <source>
        <dbReference type="EMBL" id="NEZ55366.1"/>
    </source>
</evidence>
<evidence type="ECO:0000256" key="6">
    <source>
        <dbReference type="SAM" id="SignalP"/>
    </source>
</evidence>
<feature type="binding site" evidence="5">
    <location>
        <position position="73"/>
    </location>
    <ligand>
        <name>molybdate</name>
        <dbReference type="ChEBI" id="CHEBI:36264"/>
    </ligand>
</feature>
<evidence type="ECO:0000256" key="4">
    <source>
        <dbReference type="ARBA" id="ARBA00022729"/>
    </source>
</evidence>
<reference evidence="7 8" key="1">
    <citation type="journal article" date="2020" name="Microb. Ecol.">
        <title>Ecogenomics of the Marine Benthic Filamentous Cyanobacterium Adonisia.</title>
        <authorList>
            <person name="Walter J.M."/>
            <person name="Coutinho F.H."/>
            <person name="Leomil L."/>
            <person name="Hargreaves P.I."/>
            <person name="Campeao M.E."/>
            <person name="Vieira V.V."/>
            <person name="Silva B.S."/>
            <person name="Fistarol G.O."/>
            <person name="Salomon P.S."/>
            <person name="Sawabe T."/>
            <person name="Mino S."/>
            <person name="Hosokawa M."/>
            <person name="Miyashita H."/>
            <person name="Maruyama F."/>
            <person name="van Verk M.C."/>
            <person name="Dutilh B.E."/>
            <person name="Thompson C.C."/>
            <person name="Thompson F.L."/>
        </authorList>
    </citation>
    <scope>NUCLEOTIDE SEQUENCE [LARGE SCALE GENOMIC DNA]</scope>
    <source>
        <strain evidence="7 8">CCMR0081</strain>
    </source>
</reference>
<evidence type="ECO:0000256" key="1">
    <source>
        <dbReference type="ARBA" id="ARBA00009175"/>
    </source>
</evidence>
<dbReference type="RefSeq" id="WP_163697184.1">
    <property type="nucleotide sequence ID" value="NZ_QXHD01000004.1"/>
</dbReference>
<organism evidence="7 8">
    <name type="scientific">Adonisia turfae CCMR0081</name>
    <dbReference type="NCBI Taxonomy" id="2292702"/>
    <lineage>
        <taxon>Bacteria</taxon>
        <taxon>Bacillati</taxon>
        <taxon>Cyanobacteriota</taxon>
        <taxon>Adonisia</taxon>
        <taxon>Adonisia turfae</taxon>
    </lineage>
</organism>
<dbReference type="Pfam" id="PF13531">
    <property type="entry name" value="SBP_bac_11"/>
    <property type="match status" value="1"/>
</dbReference>
<dbReference type="GO" id="GO:1901359">
    <property type="term" value="F:tungstate binding"/>
    <property type="evidence" value="ECO:0007669"/>
    <property type="project" value="UniProtKB-ARBA"/>
</dbReference>
<dbReference type="NCBIfam" id="TIGR01256">
    <property type="entry name" value="modA"/>
    <property type="match status" value="1"/>
</dbReference>
<dbReference type="Proteomes" id="UP000481033">
    <property type="component" value="Unassembled WGS sequence"/>
</dbReference>
<evidence type="ECO:0000256" key="2">
    <source>
        <dbReference type="ARBA" id="ARBA00022505"/>
    </source>
</evidence>
<evidence type="ECO:0000256" key="5">
    <source>
        <dbReference type="PIRSR" id="PIRSR004846-1"/>
    </source>
</evidence>
<sequence length="266" mass="28538">MQRRKCLTLFLTGLVSGSVAVGCSREDQTVGSGSTITLTVSAAASLQDALEKIIAPFTEAHPDIAIDYNFASSGALQRQIEQGAPADIFFAAASQQMDALSDKGLILPDSRQDLVTNRLALVTAIDSALDITDIAELKTTDINSIAVGEFRSVPAGQYAQQAFQQLELLDTLQSKFVFSNNVRSVLAAVESGNVELGIVYATDAALSRQVKVLTTVPEEFHLPIVYPIAIVSNSTQPAAAQRFIDFLTTETAQTMFTEFGFNAIRL</sequence>
<accession>A0A6M0RGI7</accession>
<dbReference type="AlphaFoldDB" id="A0A6M0RGI7"/>
<dbReference type="PIRSF" id="PIRSF004846">
    <property type="entry name" value="ModA"/>
    <property type="match status" value="1"/>
</dbReference>
<dbReference type="InterPro" id="IPR050682">
    <property type="entry name" value="ModA/WtpA"/>
</dbReference>
<dbReference type="Gene3D" id="3.40.190.10">
    <property type="entry name" value="Periplasmic binding protein-like II"/>
    <property type="match status" value="2"/>
</dbReference>
<feature type="binding site" evidence="5">
    <location>
        <position position="155"/>
    </location>
    <ligand>
        <name>molybdate</name>
        <dbReference type="ChEBI" id="CHEBI:36264"/>
    </ligand>
</feature>
<keyword evidence="2 5" id="KW-0500">Molybdenum</keyword>
<dbReference type="SUPFAM" id="SSF53850">
    <property type="entry name" value="Periplasmic binding protein-like II"/>
    <property type="match status" value="1"/>
</dbReference>
<evidence type="ECO:0000256" key="3">
    <source>
        <dbReference type="ARBA" id="ARBA00022723"/>
    </source>
</evidence>
<comment type="caution">
    <text evidence="7">The sequence shown here is derived from an EMBL/GenBank/DDBJ whole genome shotgun (WGS) entry which is preliminary data.</text>
</comment>
<evidence type="ECO:0000313" key="8">
    <source>
        <dbReference type="Proteomes" id="UP000481033"/>
    </source>
</evidence>
<name>A0A6M0RGI7_9CYAN</name>
<dbReference type="CDD" id="cd13537">
    <property type="entry name" value="PBP2_YvgL_like"/>
    <property type="match status" value="1"/>
</dbReference>
<feature type="binding site" evidence="5">
    <location>
        <position position="45"/>
    </location>
    <ligand>
        <name>molybdate</name>
        <dbReference type="ChEBI" id="CHEBI:36264"/>
    </ligand>
</feature>
<dbReference type="FunFam" id="3.40.190.10:FF:000035">
    <property type="entry name" value="Molybdate ABC transporter substrate-binding protein"/>
    <property type="match status" value="1"/>
</dbReference>
<dbReference type="InterPro" id="IPR005950">
    <property type="entry name" value="ModA"/>
</dbReference>
<dbReference type="GO" id="GO:0030973">
    <property type="term" value="F:molybdate ion binding"/>
    <property type="evidence" value="ECO:0007669"/>
    <property type="project" value="UniProtKB-ARBA"/>
</dbReference>
<dbReference type="EMBL" id="QXHD01000004">
    <property type="protein sequence ID" value="NEZ55366.1"/>
    <property type="molecule type" value="Genomic_DNA"/>
</dbReference>
<feature type="signal peptide" evidence="6">
    <location>
        <begin position="1"/>
        <end position="20"/>
    </location>
</feature>
<dbReference type="PROSITE" id="PS51257">
    <property type="entry name" value="PROKAR_LIPOPROTEIN"/>
    <property type="match status" value="1"/>
</dbReference>
<feature type="chain" id="PRO_5026655715" evidence="6">
    <location>
        <begin position="21"/>
        <end position="266"/>
    </location>
</feature>
<dbReference type="PANTHER" id="PTHR30632">
    <property type="entry name" value="MOLYBDATE-BINDING PERIPLASMIC PROTEIN"/>
    <property type="match status" value="1"/>
</dbReference>
<comment type="similarity">
    <text evidence="1">Belongs to the bacterial solute-binding protein ModA family.</text>
</comment>
<feature type="binding site" evidence="5">
    <location>
        <position position="200"/>
    </location>
    <ligand>
        <name>molybdate</name>
        <dbReference type="ChEBI" id="CHEBI:36264"/>
    </ligand>
</feature>